<sequence>MKTSRAGGCYVPQCLRLQAKFLYCEELAYLCRGQHARRGLILEFNPIRKPATLQNERYCYGDKEHRADPEEARRVVCSRSDFTAPTGQAGQLLVVKLCAGEVIAKVSGHAGTTGSCNCAALQNCSITRVLSATLLSLEDVCKKCQEEKIRCRDGDPLRGLLNVSPSSINEGGQSEKTGVDVRILIHEYEGGISSLALDEAVYRLIITREHDDS</sequence>
<gene>
    <name evidence="1" type="ORF">G5I_10840</name>
</gene>
<protein>
    <submittedName>
        <fullName evidence="1">Uncharacterized protein</fullName>
    </submittedName>
</protein>
<accession>F4WXY5</accession>
<proteinExistence type="predicted"/>
<dbReference type="EMBL" id="GL888434">
    <property type="protein sequence ID" value="EGI60921.1"/>
    <property type="molecule type" value="Genomic_DNA"/>
</dbReference>
<dbReference type="InParanoid" id="F4WXY5"/>
<reference evidence="1" key="1">
    <citation type="submission" date="2011-02" db="EMBL/GenBank/DDBJ databases">
        <title>The genome of the leaf-cutting ant Acromyrmex echinatior suggests key adaptations to social evolution and fungus farming.</title>
        <authorList>
            <person name="Nygaard S."/>
            <person name="Zhang G."/>
        </authorList>
    </citation>
    <scope>NUCLEOTIDE SEQUENCE</scope>
</reference>
<dbReference type="Proteomes" id="UP000007755">
    <property type="component" value="Unassembled WGS sequence"/>
</dbReference>
<dbReference type="AlphaFoldDB" id="F4WXY5"/>
<organism evidence="2">
    <name type="scientific">Acromyrmex echinatior</name>
    <name type="common">Panamanian leafcutter ant</name>
    <name type="synonym">Acromyrmex octospinosus echinatior</name>
    <dbReference type="NCBI Taxonomy" id="103372"/>
    <lineage>
        <taxon>Eukaryota</taxon>
        <taxon>Metazoa</taxon>
        <taxon>Ecdysozoa</taxon>
        <taxon>Arthropoda</taxon>
        <taxon>Hexapoda</taxon>
        <taxon>Insecta</taxon>
        <taxon>Pterygota</taxon>
        <taxon>Neoptera</taxon>
        <taxon>Endopterygota</taxon>
        <taxon>Hymenoptera</taxon>
        <taxon>Apocrita</taxon>
        <taxon>Aculeata</taxon>
        <taxon>Formicoidea</taxon>
        <taxon>Formicidae</taxon>
        <taxon>Myrmicinae</taxon>
        <taxon>Acromyrmex</taxon>
    </lineage>
</organism>
<evidence type="ECO:0000313" key="1">
    <source>
        <dbReference type="EMBL" id="EGI60921.1"/>
    </source>
</evidence>
<keyword evidence="2" id="KW-1185">Reference proteome</keyword>
<name>F4WXY5_ACREC</name>
<evidence type="ECO:0000313" key="2">
    <source>
        <dbReference type="Proteomes" id="UP000007755"/>
    </source>
</evidence>